<dbReference type="GeneID" id="61249804"/>
<dbReference type="Gene3D" id="3.40.50.720">
    <property type="entry name" value="NAD(P)-binding Rossmann-like Domain"/>
    <property type="match status" value="1"/>
</dbReference>
<evidence type="ECO:0000259" key="1">
    <source>
        <dbReference type="Pfam" id="PF13460"/>
    </source>
</evidence>
<dbReference type="PANTHER" id="PTHR47129">
    <property type="entry name" value="QUINONE OXIDOREDUCTASE 2"/>
    <property type="match status" value="1"/>
</dbReference>
<dbReference type="EMBL" id="JQBT01000033">
    <property type="protein sequence ID" value="KRN78792.1"/>
    <property type="molecule type" value="Genomic_DNA"/>
</dbReference>
<comment type="caution">
    <text evidence="2">The sequence shown here is derived from an EMBL/GenBank/DDBJ whole genome shotgun (WGS) entry which is preliminary data.</text>
</comment>
<dbReference type="PANTHER" id="PTHR47129:SF1">
    <property type="entry name" value="NMRA-LIKE DOMAIN-CONTAINING PROTEIN"/>
    <property type="match status" value="1"/>
</dbReference>
<keyword evidence="3" id="KW-1185">Reference proteome</keyword>
<evidence type="ECO:0000313" key="2">
    <source>
        <dbReference type="EMBL" id="KRN78792.1"/>
    </source>
</evidence>
<proteinExistence type="predicted"/>
<dbReference type="Pfam" id="PF13460">
    <property type="entry name" value="NAD_binding_10"/>
    <property type="match status" value="1"/>
</dbReference>
<gene>
    <name evidence="2" type="ORF">IV52_GL001071</name>
</gene>
<dbReference type="AlphaFoldDB" id="A0A0R2JNV0"/>
<feature type="domain" description="NAD(P)-binding" evidence="1">
    <location>
        <begin position="8"/>
        <end position="156"/>
    </location>
</feature>
<dbReference type="STRING" id="53444.AYR59_02800"/>
<evidence type="ECO:0000313" key="3">
    <source>
        <dbReference type="Proteomes" id="UP000051565"/>
    </source>
</evidence>
<sequence>MKYAVTAGTGRFGERAILKLVTLVPFYDIVVIARDTEKAKKMFPAGLEIRQGDYNDEKSMEKAFKDIDRVLFVSSQPDPKHPRLDQHQKVVTAAAKAGVKFIAYTSFPHANVSEAPLAQDHRKTEKMIIDARLPHAFLRNNWYLENEMDLIKQVVNGSPLIDASGDETVGWAEEIYYAEGAARVLSMIETTPLEVYEFHGAQHTYHELAKAIHEVTGKDFPVKSVDLAEYQADLEQEKLPADVIAFKVAIQKLIRSGALNERIGKSAVKFGMSHEEILKNNTENENALENVLGQPLPSLSDQVKDLLTKKPKYLI</sequence>
<dbReference type="InterPro" id="IPR016040">
    <property type="entry name" value="NAD(P)-bd_dom"/>
</dbReference>
<dbReference type="OrthoDB" id="152510at2"/>
<dbReference type="SUPFAM" id="SSF51735">
    <property type="entry name" value="NAD(P)-binding Rossmann-fold domains"/>
    <property type="match status" value="1"/>
</dbReference>
<protein>
    <recommendedName>
        <fullName evidence="1">NAD(P)-binding domain-containing protein</fullName>
    </recommendedName>
</protein>
<name>A0A0R2JNV0_9LACO</name>
<dbReference type="InterPro" id="IPR052718">
    <property type="entry name" value="NmrA-type_oxidoreductase"/>
</dbReference>
<dbReference type="InterPro" id="IPR036291">
    <property type="entry name" value="NAD(P)-bd_dom_sf"/>
</dbReference>
<dbReference type="RefSeq" id="WP_054646002.1">
    <property type="nucleotide sequence ID" value="NZ_FUXS01000002.1"/>
</dbReference>
<dbReference type="Gene3D" id="3.90.25.10">
    <property type="entry name" value="UDP-galactose 4-epimerase, domain 1"/>
    <property type="match status" value="1"/>
</dbReference>
<accession>A0A0R2JNV0</accession>
<dbReference type="PATRIC" id="fig|1122148.6.peg.1097"/>
<reference evidence="2 3" key="1">
    <citation type="journal article" date="2015" name="Genome Announc.">
        <title>Expanding the biotechnology potential of lactobacilli through comparative genomics of 213 strains and associated genera.</title>
        <authorList>
            <person name="Sun Z."/>
            <person name="Harris H.M."/>
            <person name="McCann A."/>
            <person name="Guo C."/>
            <person name="Argimon S."/>
            <person name="Zhang W."/>
            <person name="Yang X."/>
            <person name="Jeffery I.B."/>
            <person name="Cooney J.C."/>
            <person name="Kagawa T.F."/>
            <person name="Liu W."/>
            <person name="Song Y."/>
            <person name="Salvetti E."/>
            <person name="Wrobel A."/>
            <person name="Rasinkangas P."/>
            <person name="Parkhill J."/>
            <person name="Rea M.C."/>
            <person name="O'Sullivan O."/>
            <person name="Ritari J."/>
            <person name="Douillard F.P."/>
            <person name="Paul Ross R."/>
            <person name="Yang R."/>
            <person name="Briner A.E."/>
            <person name="Felis G.E."/>
            <person name="de Vos W.M."/>
            <person name="Barrangou R."/>
            <person name="Klaenhammer T.R."/>
            <person name="Caufield P.W."/>
            <person name="Cui Y."/>
            <person name="Zhang H."/>
            <person name="O'Toole P.W."/>
        </authorList>
    </citation>
    <scope>NUCLEOTIDE SEQUENCE [LARGE SCALE GENOMIC DNA]</scope>
    <source>
        <strain evidence="2 3">DSM 20690</strain>
    </source>
</reference>
<organism evidence="2 3">
    <name type="scientific">Fructilactobacillus lindneri DSM 20690 = JCM 11027</name>
    <dbReference type="NCBI Taxonomy" id="1122148"/>
    <lineage>
        <taxon>Bacteria</taxon>
        <taxon>Bacillati</taxon>
        <taxon>Bacillota</taxon>
        <taxon>Bacilli</taxon>
        <taxon>Lactobacillales</taxon>
        <taxon>Lactobacillaceae</taxon>
        <taxon>Fructilactobacillus</taxon>
    </lineage>
</organism>
<dbReference type="Proteomes" id="UP000051565">
    <property type="component" value="Unassembled WGS sequence"/>
</dbReference>